<evidence type="ECO:0000256" key="8">
    <source>
        <dbReference type="PIRSR" id="PIRSR000109-1"/>
    </source>
</evidence>
<dbReference type="EMBL" id="FNGO01000028">
    <property type="protein sequence ID" value="SDM33774.1"/>
    <property type="molecule type" value="Genomic_DNA"/>
</dbReference>
<dbReference type="UniPathway" id="UPA00115">
    <property type="reaction ID" value="UER00410"/>
</dbReference>
<dbReference type="InterPro" id="IPR006115">
    <property type="entry name" value="6PGDH_NADP-bd"/>
</dbReference>
<comment type="pathway">
    <text evidence="7 9">Carbohydrate degradation; pentose phosphate pathway; D-ribulose 5-phosphate from D-glucose 6-phosphate (oxidative stage): step 3/3.</text>
</comment>
<feature type="active site" description="Proton acceptor" evidence="8">
    <location>
        <position position="186"/>
    </location>
</feature>
<feature type="domain" description="6-phosphogluconate dehydrogenase C-terminal" evidence="10">
    <location>
        <begin position="182"/>
        <end position="481"/>
    </location>
</feature>
<dbReference type="SUPFAM" id="SSF48179">
    <property type="entry name" value="6-phosphogluconate dehydrogenase C-terminal domain-like"/>
    <property type="match status" value="1"/>
</dbReference>
<comment type="function">
    <text evidence="7">Catalyzes the oxidative decarboxylation of 6-phosphogluconate to ribulose 5-phosphate and CO(2), with concomitant reduction of NADP to NADPH.</text>
</comment>
<evidence type="ECO:0000256" key="5">
    <source>
        <dbReference type="ARBA" id="ARBA00023064"/>
    </source>
</evidence>
<dbReference type="InterPro" id="IPR006114">
    <property type="entry name" value="6PGDH_C"/>
</dbReference>
<dbReference type="GO" id="GO:0019521">
    <property type="term" value="P:D-gluconate metabolic process"/>
    <property type="evidence" value="ECO:0007669"/>
    <property type="project" value="UniProtKB-KW"/>
</dbReference>
<dbReference type="RefSeq" id="WP_089761860.1">
    <property type="nucleotide sequence ID" value="NZ_FNGO01000028.1"/>
</dbReference>
<dbReference type="PROSITE" id="PS00461">
    <property type="entry name" value="6PGD"/>
    <property type="match status" value="1"/>
</dbReference>
<dbReference type="NCBIfam" id="TIGR00873">
    <property type="entry name" value="gnd"/>
    <property type="match status" value="1"/>
</dbReference>
<name>A0A1G9SE78_9FIRM</name>
<dbReference type="Gene3D" id="1.20.5.320">
    <property type="entry name" value="6-Phosphogluconate Dehydrogenase, domain 3"/>
    <property type="match status" value="1"/>
</dbReference>
<dbReference type="FunFam" id="1.10.1040.10:FF:000032">
    <property type="entry name" value="6-phosphogluconate dehydrogenase, decarboxylating"/>
    <property type="match status" value="1"/>
</dbReference>
<dbReference type="InterPro" id="IPR006113">
    <property type="entry name" value="6PGDH_Gnd/GntZ"/>
</dbReference>
<dbReference type="AlphaFoldDB" id="A0A1G9SE78"/>
<evidence type="ECO:0000313" key="11">
    <source>
        <dbReference type="EMBL" id="SDM33774.1"/>
    </source>
</evidence>
<evidence type="ECO:0000313" key="12">
    <source>
        <dbReference type="Proteomes" id="UP000199476"/>
    </source>
</evidence>
<dbReference type="SMART" id="SM01350">
    <property type="entry name" value="6PGD"/>
    <property type="match status" value="1"/>
</dbReference>
<keyword evidence="5 9" id="KW-0311">Gluconate utilization</keyword>
<evidence type="ECO:0000256" key="4">
    <source>
        <dbReference type="ARBA" id="ARBA00023002"/>
    </source>
</evidence>
<keyword evidence="4 7" id="KW-0560">Oxidoreductase</keyword>
<comment type="similarity">
    <text evidence="1 7 9">Belongs to the 6-phosphogluconate dehydrogenase family.</text>
</comment>
<dbReference type="PRINTS" id="PR00076">
    <property type="entry name" value="6PGDHDRGNASE"/>
</dbReference>
<dbReference type="OrthoDB" id="9804542at2"/>
<dbReference type="InterPro" id="IPR008927">
    <property type="entry name" value="6-PGluconate_DH-like_C_sf"/>
</dbReference>
<dbReference type="GO" id="GO:0004616">
    <property type="term" value="F:phosphogluconate dehydrogenase (decarboxylating) activity"/>
    <property type="evidence" value="ECO:0007669"/>
    <property type="project" value="UniProtKB-EC"/>
</dbReference>
<dbReference type="Gene3D" id="1.10.1040.10">
    <property type="entry name" value="N-(1-d-carboxylethyl)-l-norvaline Dehydrogenase, domain 2"/>
    <property type="match status" value="1"/>
</dbReference>
<gene>
    <name evidence="11" type="ORF">SAMN04488692_12813</name>
</gene>
<feature type="active site" description="Proton donor" evidence="8">
    <location>
        <position position="193"/>
    </location>
</feature>
<sequence>MPASEFGLIGLGTMGANLVYNLLSSDIDVSAYDISEQARNNLREEIAGQNLPGDLLLCQDMDELCSSLKKPRRIMLMVGAGEPVEEIIEALLPLLSTEDIIIDGGNSNHEETSRRQRALEQEGIRYIGAGISGGAKGARKGPSIMMGGDSSAFADTEHIFEKISASSKSGSCHSYFGQGGSGHFVKMVHNGIEYAIMQMIADIYYVMKKGLKLSHKKMSRIFRRWNEKEPAFLSEITADILEKRSNASDQKKMPLLELISDRAEQSGTGRWCVEESLKLNVPLFLITNAVHSRITSLQLDTRNEFSRRFEKEKPVQNKSVLQSIDSDKKEFISKARNSLQLGMRTAYAEGIRLLQIGSEKYNYEIEIPDTARTWSRGCIIRSSILSEIEKAYEKKPALQDFLIHSDQLSLLKNNYSSLLEFVSLCIKSGLPQPGLQAVLNYINTLKTEYLPTNLIQAQRDYFGQHGFERKDKPGTFHCDWQ</sequence>
<keyword evidence="6 7" id="KW-0570">Pentose shunt</keyword>
<dbReference type="NCBIfam" id="NF006765">
    <property type="entry name" value="PRK09287.1"/>
    <property type="match status" value="1"/>
</dbReference>
<dbReference type="Pfam" id="PF00393">
    <property type="entry name" value="6PGD"/>
    <property type="match status" value="1"/>
</dbReference>
<protein>
    <recommendedName>
        <fullName evidence="7 9">6-phosphogluconate dehydrogenase, decarboxylating</fullName>
        <ecNumber evidence="7 9">1.1.1.44</ecNumber>
    </recommendedName>
</protein>
<evidence type="ECO:0000256" key="7">
    <source>
        <dbReference type="PIRNR" id="PIRNR000109"/>
    </source>
</evidence>
<dbReference type="InterPro" id="IPR006183">
    <property type="entry name" value="Pgluconate_DH"/>
</dbReference>
<dbReference type="Pfam" id="PF03446">
    <property type="entry name" value="NAD_binding_2"/>
    <property type="match status" value="1"/>
</dbReference>
<comment type="subunit">
    <text evidence="2 7">Homodimer.</text>
</comment>
<accession>A0A1G9SE78</accession>
<evidence type="ECO:0000259" key="10">
    <source>
        <dbReference type="SMART" id="SM01350"/>
    </source>
</evidence>
<dbReference type="PIRSF" id="PIRSF000109">
    <property type="entry name" value="6PGD"/>
    <property type="match status" value="1"/>
</dbReference>
<evidence type="ECO:0000256" key="1">
    <source>
        <dbReference type="ARBA" id="ARBA00008419"/>
    </source>
</evidence>
<evidence type="ECO:0000256" key="3">
    <source>
        <dbReference type="ARBA" id="ARBA00022857"/>
    </source>
</evidence>
<proteinExistence type="inferred from homology"/>
<dbReference type="STRING" id="321763.SAMN04488692_12813"/>
<dbReference type="EC" id="1.1.1.44" evidence="7 9"/>
<dbReference type="SUPFAM" id="SSF51735">
    <property type="entry name" value="NAD(P)-binding Rossmann-fold domains"/>
    <property type="match status" value="1"/>
</dbReference>
<dbReference type="GO" id="GO:0006098">
    <property type="term" value="P:pentose-phosphate shunt"/>
    <property type="evidence" value="ECO:0007669"/>
    <property type="project" value="UniProtKB-UniPathway"/>
</dbReference>
<dbReference type="InterPro" id="IPR006184">
    <property type="entry name" value="6PGdom_BS"/>
</dbReference>
<reference evidence="11 12" key="1">
    <citation type="submission" date="2016-10" db="EMBL/GenBank/DDBJ databases">
        <authorList>
            <person name="de Groot N.N."/>
        </authorList>
    </citation>
    <scope>NUCLEOTIDE SEQUENCE [LARGE SCALE GENOMIC DNA]</scope>
    <source>
        <strain evidence="11 12">SLAS-1</strain>
    </source>
</reference>
<keyword evidence="3 7" id="KW-0521">NADP</keyword>
<dbReference type="PANTHER" id="PTHR11811">
    <property type="entry name" value="6-PHOSPHOGLUCONATE DEHYDROGENASE"/>
    <property type="match status" value="1"/>
</dbReference>
<dbReference type="GO" id="GO:0050661">
    <property type="term" value="F:NADP binding"/>
    <property type="evidence" value="ECO:0007669"/>
    <property type="project" value="InterPro"/>
</dbReference>
<dbReference type="InterPro" id="IPR013328">
    <property type="entry name" value="6PGD_dom2"/>
</dbReference>
<dbReference type="Gene3D" id="3.40.50.720">
    <property type="entry name" value="NAD(P)-binding Rossmann-like Domain"/>
    <property type="match status" value="1"/>
</dbReference>
<comment type="catalytic activity">
    <reaction evidence="7 9">
        <text>6-phospho-D-gluconate + NADP(+) = D-ribulose 5-phosphate + CO2 + NADPH</text>
        <dbReference type="Rhea" id="RHEA:10116"/>
        <dbReference type="ChEBI" id="CHEBI:16526"/>
        <dbReference type="ChEBI" id="CHEBI:57783"/>
        <dbReference type="ChEBI" id="CHEBI:58121"/>
        <dbReference type="ChEBI" id="CHEBI:58349"/>
        <dbReference type="ChEBI" id="CHEBI:58759"/>
        <dbReference type="EC" id="1.1.1.44"/>
    </reaction>
</comment>
<keyword evidence="12" id="KW-1185">Reference proteome</keyword>
<evidence type="ECO:0000256" key="6">
    <source>
        <dbReference type="ARBA" id="ARBA00023126"/>
    </source>
</evidence>
<evidence type="ECO:0000256" key="9">
    <source>
        <dbReference type="RuleBase" id="RU000485"/>
    </source>
</evidence>
<dbReference type="InterPro" id="IPR036291">
    <property type="entry name" value="NAD(P)-bd_dom_sf"/>
</dbReference>
<organism evidence="11 12">
    <name type="scientific">Halarsenatibacter silvermanii</name>
    <dbReference type="NCBI Taxonomy" id="321763"/>
    <lineage>
        <taxon>Bacteria</taxon>
        <taxon>Bacillati</taxon>
        <taxon>Bacillota</taxon>
        <taxon>Clostridia</taxon>
        <taxon>Halanaerobiales</taxon>
        <taxon>Halarsenatibacteraceae</taxon>
        <taxon>Halarsenatibacter</taxon>
    </lineage>
</organism>
<dbReference type="Proteomes" id="UP000199476">
    <property type="component" value="Unassembled WGS sequence"/>
</dbReference>
<evidence type="ECO:0000256" key="2">
    <source>
        <dbReference type="ARBA" id="ARBA00011738"/>
    </source>
</evidence>